<keyword evidence="3" id="KW-0687">Ribonucleoprotein</keyword>
<organism evidence="6 7">
    <name type="scientific">Candidatus Shapirobacteria bacterium CG06_land_8_20_14_3_00_40_12</name>
    <dbReference type="NCBI Taxonomy" id="1974881"/>
    <lineage>
        <taxon>Bacteria</taxon>
        <taxon>Candidatus Shapironibacteriota</taxon>
    </lineage>
</organism>
<gene>
    <name evidence="6" type="ORF">COS78_01815</name>
</gene>
<dbReference type="EMBL" id="PEWA01000023">
    <property type="protein sequence ID" value="PIU73493.1"/>
    <property type="molecule type" value="Genomic_DNA"/>
</dbReference>
<dbReference type="Gene3D" id="3.40.1370.10">
    <property type="match status" value="1"/>
</dbReference>
<dbReference type="InterPro" id="IPR023574">
    <property type="entry name" value="Ribosomal_uL4_dom_sf"/>
</dbReference>
<evidence type="ECO:0000256" key="1">
    <source>
        <dbReference type="ARBA" id="ARBA00010528"/>
    </source>
</evidence>
<evidence type="ECO:0000313" key="6">
    <source>
        <dbReference type="EMBL" id="PIU73493.1"/>
    </source>
</evidence>
<evidence type="ECO:0000256" key="4">
    <source>
        <dbReference type="ARBA" id="ARBA00035244"/>
    </source>
</evidence>
<dbReference type="Proteomes" id="UP000231407">
    <property type="component" value="Unassembled WGS sequence"/>
</dbReference>
<evidence type="ECO:0000256" key="5">
    <source>
        <dbReference type="ARBA" id="ARBA00035462"/>
    </source>
</evidence>
<name>A0A2M7ASG5_9BACT</name>
<dbReference type="GO" id="GO:0003735">
    <property type="term" value="F:structural constituent of ribosome"/>
    <property type="evidence" value="ECO:0007669"/>
    <property type="project" value="InterPro"/>
</dbReference>
<accession>A0A2M7ASG5</accession>
<dbReference type="GO" id="GO:0006412">
    <property type="term" value="P:translation"/>
    <property type="evidence" value="ECO:0007669"/>
    <property type="project" value="InterPro"/>
</dbReference>
<comment type="similarity">
    <text evidence="1">Belongs to the universal ribosomal protein uL4 family.</text>
</comment>
<proteinExistence type="inferred from homology"/>
<dbReference type="PANTHER" id="PTHR10746">
    <property type="entry name" value="50S RIBOSOMAL PROTEIN L4"/>
    <property type="match status" value="1"/>
</dbReference>
<keyword evidence="2 6" id="KW-0689">Ribosomal protein</keyword>
<dbReference type="InterPro" id="IPR013005">
    <property type="entry name" value="Ribosomal_uL4-like"/>
</dbReference>
<sequence length="229" mass="25288">MLAVQFPEHLTPGLPSKNNMKTDLYNLSGEKIRDLNLSKSVFDVKINEVLVSQAIRVLQSRSRSAHAKTKHRGEIAGTNRKIWAQKGTGRARHSTAKAPQFVGGGSAHGPRGDQNFKLKLTKRMKIVALNSVLSKFATNKSMLAVEKFSSITPKTKIAWDFIDKLGKENSLLAGSRQIGIITTKTLPSIKRAFRNIPGFTLLSLSSLNPHNLSSQNFLIFSKKAINKLK</sequence>
<dbReference type="SUPFAM" id="SSF52166">
    <property type="entry name" value="Ribosomal protein L4"/>
    <property type="match status" value="1"/>
</dbReference>
<evidence type="ECO:0000256" key="2">
    <source>
        <dbReference type="ARBA" id="ARBA00022980"/>
    </source>
</evidence>
<dbReference type="AlphaFoldDB" id="A0A2M7ASG5"/>
<dbReference type="GO" id="GO:1990904">
    <property type="term" value="C:ribonucleoprotein complex"/>
    <property type="evidence" value="ECO:0007669"/>
    <property type="project" value="UniProtKB-KW"/>
</dbReference>
<dbReference type="GO" id="GO:0005840">
    <property type="term" value="C:ribosome"/>
    <property type="evidence" value="ECO:0007669"/>
    <property type="project" value="UniProtKB-KW"/>
</dbReference>
<evidence type="ECO:0000256" key="3">
    <source>
        <dbReference type="ARBA" id="ARBA00023274"/>
    </source>
</evidence>
<reference evidence="7" key="1">
    <citation type="submission" date="2017-09" db="EMBL/GenBank/DDBJ databases">
        <title>Depth-based differentiation of microbial function through sediment-hosted aquifers and enrichment of novel symbionts in the deep terrestrial subsurface.</title>
        <authorList>
            <person name="Probst A.J."/>
            <person name="Ladd B."/>
            <person name="Jarett J.K."/>
            <person name="Geller-Mcgrath D.E."/>
            <person name="Sieber C.M.K."/>
            <person name="Emerson J.B."/>
            <person name="Anantharaman K."/>
            <person name="Thomas B.C."/>
            <person name="Malmstrom R."/>
            <person name="Stieglmeier M."/>
            <person name="Klingl A."/>
            <person name="Woyke T."/>
            <person name="Ryan C.M."/>
            <person name="Banfield J.F."/>
        </authorList>
    </citation>
    <scope>NUCLEOTIDE SEQUENCE [LARGE SCALE GENOMIC DNA]</scope>
</reference>
<evidence type="ECO:0000313" key="7">
    <source>
        <dbReference type="Proteomes" id="UP000231407"/>
    </source>
</evidence>
<protein>
    <recommendedName>
        <fullName evidence="4">Large ribosomal subunit protein uL4</fullName>
    </recommendedName>
    <alternativeName>
        <fullName evidence="5">50S ribosomal protein L4</fullName>
    </alternativeName>
</protein>
<dbReference type="PANTHER" id="PTHR10746:SF6">
    <property type="entry name" value="LARGE RIBOSOMAL SUBUNIT PROTEIN UL4M"/>
    <property type="match status" value="1"/>
</dbReference>
<dbReference type="InterPro" id="IPR002136">
    <property type="entry name" value="Ribosomal_uL4"/>
</dbReference>
<comment type="caution">
    <text evidence="6">The sequence shown here is derived from an EMBL/GenBank/DDBJ whole genome shotgun (WGS) entry which is preliminary data.</text>
</comment>
<dbReference type="Pfam" id="PF00573">
    <property type="entry name" value="Ribosomal_L4"/>
    <property type="match status" value="1"/>
</dbReference>
<dbReference type="NCBIfam" id="TIGR03953">
    <property type="entry name" value="rplD_bact"/>
    <property type="match status" value="1"/>
</dbReference>